<sequence length="102" mass="11415">MTQASALSAREVCQRLRDAALGIHLLQRIEMANAGDQVLVDIAGWCLLLDLDGPRLLHCLCCTTVEGRQWRLDNRQRFGTDPVSLLSTWELARIEQLLGTTI</sequence>
<feature type="domain" description="DUF7693" evidence="1">
    <location>
        <begin position="7"/>
        <end position="99"/>
    </location>
</feature>
<proteinExistence type="predicted"/>
<reference evidence="2" key="1">
    <citation type="submission" date="2021-06" db="EMBL/GenBank/DDBJ databases">
        <title>Updating the genus Pseudomonas: Description of 43 new species and partition of the Pseudomonas putida group.</title>
        <authorList>
            <person name="Girard L."/>
            <person name="Lood C."/>
            <person name="Vandamme P."/>
            <person name="Rokni-Zadeh H."/>
            <person name="van Noort V."/>
            <person name="Hofte M."/>
            <person name="Lavigne R."/>
            <person name="De Mot R."/>
        </authorList>
    </citation>
    <scope>NUCLEOTIDE SEQUENCE</scope>
    <source>
        <strain evidence="2">CMR12a</strain>
    </source>
</reference>
<evidence type="ECO:0000313" key="3">
    <source>
        <dbReference type="Proteomes" id="UP000693952"/>
    </source>
</evidence>
<dbReference type="RefSeq" id="WP_124346812.1">
    <property type="nucleotide sequence ID" value="NZ_CP027706.1"/>
</dbReference>
<gene>
    <name evidence="2" type="ORF">KSS89_15820</name>
</gene>
<dbReference type="EMBL" id="CP077074">
    <property type="protein sequence ID" value="QXH37764.1"/>
    <property type="molecule type" value="Genomic_DNA"/>
</dbReference>
<keyword evidence="3" id="KW-1185">Reference proteome</keyword>
<dbReference type="Pfam" id="PF24745">
    <property type="entry name" value="DUF7693"/>
    <property type="match status" value="1"/>
</dbReference>
<organism evidence="2 3">
    <name type="scientific">Pseudomonas sessilinigenes</name>
    <dbReference type="NCBI Taxonomy" id="658629"/>
    <lineage>
        <taxon>Bacteria</taxon>
        <taxon>Pseudomonadati</taxon>
        <taxon>Pseudomonadota</taxon>
        <taxon>Gammaproteobacteria</taxon>
        <taxon>Pseudomonadales</taxon>
        <taxon>Pseudomonadaceae</taxon>
        <taxon>Pseudomonas</taxon>
    </lineage>
</organism>
<name>A0ABX8MI04_9PSED</name>
<evidence type="ECO:0000313" key="2">
    <source>
        <dbReference type="EMBL" id="QXH37764.1"/>
    </source>
</evidence>
<evidence type="ECO:0000259" key="1">
    <source>
        <dbReference type="Pfam" id="PF24745"/>
    </source>
</evidence>
<dbReference type="Proteomes" id="UP000693952">
    <property type="component" value="Chromosome"/>
</dbReference>
<protein>
    <recommendedName>
        <fullName evidence="1">DUF7693 domain-containing protein</fullName>
    </recommendedName>
</protein>
<dbReference type="InterPro" id="IPR056110">
    <property type="entry name" value="DUF7693"/>
</dbReference>
<accession>A0ABX8MI04</accession>